<comment type="caution">
    <text evidence="2">The sequence shown here is derived from an EMBL/GenBank/DDBJ whole genome shotgun (WGS) entry which is preliminary data.</text>
</comment>
<feature type="region of interest" description="Disordered" evidence="1">
    <location>
        <begin position="224"/>
        <end position="255"/>
    </location>
</feature>
<dbReference type="EMBL" id="BQNB010011375">
    <property type="protein sequence ID" value="GJS89757.1"/>
    <property type="molecule type" value="Genomic_DNA"/>
</dbReference>
<name>A0ABQ4ZLF3_9ASTR</name>
<accession>A0ABQ4ZLF3</accession>
<evidence type="ECO:0000313" key="3">
    <source>
        <dbReference type="Proteomes" id="UP001151760"/>
    </source>
</evidence>
<protein>
    <submittedName>
        <fullName evidence="2">Uncharacterized protein</fullName>
    </submittedName>
</protein>
<proteinExistence type="predicted"/>
<sequence length="255" mass="29518">MKGTKRMRAGFTTIRAVQRSELRDYTLEVHQRNEFRVQYERVQRMTVIGLDIRSSTYELGFNMKFQRMTYRGHKKVQTDESGFKTLEFNYEVRFNLKGSTYESGLDIRGSTYELGFNMKGSTYESGLDIRGSTYELGFNMKGSTYESGLDIRVQHRDSTYALKGSRTKVSTYEFRFNNERVKTLEFNTPSNILRYLPICTENLGKQECSNCKFLAEKIKPLEAKIQNTRGSTRDGKKLPEKHTHDSVAITSTSSK</sequence>
<organism evidence="2 3">
    <name type="scientific">Tanacetum coccineum</name>
    <dbReference type="NCBI Taxonomy" id="301880"/>
    <lineage>
        <taxon>Eukaryota</taxon>
        <taxon>Viridiplantae</taxon>
        <taxon>Streptophyta</taxon>
        <taxon>Embryophyta</taxon>
        <taxon>Tracheophyta</taxon>
        <taxon>Spermatophyta</taxon>
        <taxon>Magnoliopsida</taxon>
        <taxon>eudicotyledons</taxon>
        <taxon>Gunneridae</taxon>
        <taxon>Pentapetalae</taxon>
        <taxon>asterids</taxon>
        <taxon>campanulids</taxon>
        <taxon>Asterales</taxon>
        <taxon>Asteraceae</taxon>
        <taxon>Asteroideae</taxon>
        <taxon>Anthemideae</taxon>
        <taxon>Anthemidinae</taxon>
        <taxon>Tanacetum</taxon>
    </lineage>
</organism>
<evidence type="ECO:0000256" key="1">
    <source>
        <dbReference type="SAM" id="MobiDB-lite"/>
    </source>
</evidence>
<dbReference type="Proteomes" id="UP001151760">
    <property type="component" value="Unassembled WGS sequence"/>
</dbReference>
<keyword evidence="3" id="KW-1185">Reference proteome</keyword>
<evidence type="ECO:0000313" key="2">
    <source>
        <dbReference type="EMBL" id="GJS89757.1"/>
    </source>
</evidence>
<reference evidence="2" key="1">
    <citation type="journal article" date="2022" name="Int. J. Mol. Sci.">
        <title>Draft Genome of Tanacetum Coccineum: Genomic Comparison of Closely Related Tanacetum-Family Plants.</title>
        <authorList>
            <person name="Yamashiro T."/>
            <person name="Shiraishi A."/>
            <person name="Nakayama K."/>
            <person name="Satake H."/>
        </authorList>
    </citation>
    <scope>NUCLEOTIDE SEQUENCE</scope>
</reference>
<reference evidence="2" key="2">
    <citation type="submission" date="2022-01" db="EMBL/GenBank/DDBJ databases">
        <authorList>
            <person name="Yamashiro T."/>
            <person name="Shiraishi A."/>
            <person name="Satake H."/>
            <person name="Nakayama K."/>
        </authorList>
    </citation>
    <scope>NUCLEOTIDE SEQUENCE</scope>
</reference>
<feature type="compositionally biased region" description="Basic and acidic residues" evidence="1">
    <location>
        <begin position="231"/>
        <end position="245"/>
    </location>
</feature>
<gene>
    <name evidence="2" type="ORF">Tco_0772393</name>
</gene>